<accession>E9BUX8</accession>
<dbReference type="KEGG" id="ldo:LDBPK_366210"/>
<dbReference type="EMBL" id="RHLC01000054">
    <property type="protein sequence ID" value="TPP48725.1"/>
    <property type="molecule type" value="Genomic_DNA"/>
</dbReference>
<reference evidence="5" key="3">
    <citation type="submission" date="2011-02" db="EMBL/GenBank/DDBJ databases">
        <title>Whole genome sequencing of Leishmania donovani clinical lines reveals dynamic variation related to drug resistance.</title>
        <authorList>
            <person name="Downing T."/>
            <person name="Imamura H."/>
            <person name="Sanders M."/>
            <person name="Decuypere S."/>
            <person name="Hertz-Fowler C."/>
            <person name="Clark T.G."/>
            <person name="Rijal S."/>
            <person name="Sundar S."/>
            <person name="Quail M.A."/>
            <person name="De Doncker S."/>
            <person name="Maes I."/>
            <person name="Vanaerschot M."/>
            <person name="Stark O."/>
            <person name="Schonian G."/>
            <person name="Dujardin J.C."/>
            <person name="Berriman M."/>
        </authorList>
    </citation>
    <scope>NUCLEOTIDE SEQUENCE [LARGE SCALE GENOMIC DNA]</scope>
    <source>
        <strain evidence="5">BPK282A1</strain>
    </source>
</reference>
<dbReference type="Proteomes" id="UP000008980">
    <property type="component" value="Chromosome 36"/>
</dbReference>
<evidence type="ECO:0000313" key="2">
    <source>
        <dbReference type="EMBL" id="AYU83979.1"/>
    </source>
</evidence>
<dbReference type="Proteomes" id="UP000318447">
    <property type="component" value="Unassembled WGS sequence"/>
</dbReference>
<sequence length="389" mass="41438">MTEPAYSNPGRAALRFYAAQGTEGTADSAADPTHQLAVAHSDPSPSADAMQAALEAFINSREEDAVSFVAGFLHLTPSDRVTALAKLEAHEEVSPAGDAAAGNELSETRMPAATCAEQLRRLQQHELQAKQLALVERLSGEAQKANHDYHSVKTRTHSFASGQRPLDDDTSAAPAGVKSSPTRNGDAEGLETIELDEGTRTGILVAFIDTGVTEVSTHFDNFFDVAATPLAPLVSAQGEARDGVPTPSAPRILPTLDKILGLDTEEVEDPTKPPSGKSCLSQTADASDTGALMNAFEHRPQSRRERDVSSPTSSMESVALPGLEDACVNLDGPREASRDTENVEFVSKLHEVIAERDNCVQPFTLDPLFDYDADILGEAFCTGAAWRSD</sequence>
<evidence type="ECO:0000313" key="6">
    <source>
        <dbReference type="Proteomes" id="UP000274082"/>
    </source>
</evidence>
<dbReference type="EMBL" id="FR799623">
    <property type="protein sequence ID" value="CBZ39057.1"/>
    <property type="molecule type" value="Genomic_DNA"/>
</dbReference>
<dbReference type="GeneID" id="13386587"/>
<reference evidence="3" key="2">
    <citation type="submission" date="2011-01" db="EMBL/GenBank/DDBJ databases">
        <authorList>
            <person name="Zhao B.P."/>
            <person name="Ren Z.A."/>
            <person name="Li C.D."/>
        </authorList>
    </citation>
    <scope>NUCLEOTIDE SEQUENCE</scope>
    <source>
        <strain evidence="3">BPK282A1</strain>
    </source>
</reference>
<dbReference type="EMBL" id="CP029535">
    <property type="protein sequence ID" value="AYU83979.1"/>
    <property type="molecule type" value="Genomic_DNA"/>
</dbReference>
<reference evidence="4" key="6">
    <citation type="submission" date="2019-02" db="EMBL/GenBank/DDBJ databases">
        <title>FDA dAtabase for Regulatory Grade micrObial Sequences (FDA-ARGOS): Supporting development and validation of Infectious Disease Dx tests.</title>
        <authorList>
            <person name="Duncan R."/>
            <person name="Fisher C."/>
            <person name="Tallon L.J."/>
            <person name="Sadzewicz L."/>
            <person name="Sengamalay N."/>
            <person name="Ott S."/>
            <person name="Godinez A."/>
            <person name="Nagaraj S."/>
            <person name="Nadendla S."/>
            <person name="Sichtig H."/>
        </authorList>
    </citation>
    <scope>NUCLEOTIDE SEQUENCE</scope>
    <source>
        <strain evidence="4">FDAARGOS_361</strain>
    </source>
</reference>
<dbReference type="AlphaFoldDB" id="A0A3Q8IGQ8"/>
<dbReference type="OMA" id="DNCVQPF"/>
<feature type="region of interest" description="Disordered" evidence="1">
    <location>
        <begin position="264"/>
        <end position="317"/>
    </location>
</feature>
<reference evidence="2 6" key="4">
    <citation type="journal article" date="2018" name="Sci. Rep.">
        <title>A complete Leishmania donovani reference genome identifies novel genetic variations associated with virulence.</title>
        <authorList>
            <person name="Lypaczewski P."/>
            <person name="Hoshizaki J."/>
            <person name="Zhang W.-W."/>
            <person name="McCall L.-I."/>
            <person name="Torcivia-Rodriguez J."/>
            <person name="Simonyan V."/>
            <person name="Kaur A."/>
            <person name="Dewar K."/>
            <person name="Matlashewski G."/>
        </authorList>
    </citation>
    <scope>NUCLEOTIDE SEQUENCE [LARGE SCALE GENOMIC DNA]</scope>
    <source>
        <strain evidence="2 6">LdCL</strain>
    </source>
</reference>
<accession>A0A3Q8IGQ8</accession>
<gene>
    <name evidence="4" type="ORF">CGC21_15375</name>
    <name evidence="3" type="ORF">LDBPK_366210</name>
    <name evidence="2" type="ORF">LdCL_360069500</name>
</gene>
<proteinExistence type="predicted"/>
<dbReference type="VEuPathDB" id="TriTrypDB:LDHU3_36.8240"/>
<evidence type="ECO:0000313" key="4">
    <source>
        <dbReference type="EMBL" id="TPP48725.1"/>
    </source>
</evidence>
<dbReference type="VEuPathDB" id="TriTrypDB:LdBPK_366210.1"/>
<dbReference type="Proteomes" id="UP000274082">
    <property type="component" value="Chromosome 36"/>
</dbReference>
<evidence type="ECO:0000256" key="1">
    <source>
        <dbReference type="SAM" id="MobiDB-lite"/>
    </source>
</evidence>
<dbReference type="VEuPathDB" id="TriTrypDB:LdCL_360069500"/>
<evidence type="ECO:0000313" key="5">
    <source>
        <dbReference type="Proteomes" id="UP000008980"/>
    </source>
</evidence>
<evidence type="ECO:0000313" key="3">
    <source>
        <dbReference type="EMBL" id="CBZ39057.1"/>
    </source>
</evidence>
<name>A0A3Q8IGQ8_LEIDO</name>
<dbReference type="OrthoDB" id="273741at2759"/>
<feature type="region of interest" description="Disordered" evidence="1">
    <location>
        <begin position="155"/>
        <end position="192"/>
    </location>
</feature>
<organism evidence="2 6">
    <name type="scientific">Leishmania donovani</name>
    <dbReference type="NCBI Taxonomy" id="5661"/>
    <lineage>
        <taxon>Eukaryota</taxon>
        <taxon>Discoba</taxon>
        <taxon>Euglenozoa</taxon>
        <taxon>Kinetoplastea</taxon>
        <taxon>Metakinetoplastina</taxon>
        <taxon>Trypanosomatida</taxon>
        <taxon>Trypanosomatidae</taxon>
        <taxon>Leishmaniinae</taxon>
        <taxon>Leishmania</taxon>
    </lineage>
</organism>
<reference evidence="7" key="5">
    <citation type="submission" date="2019-02" db="EMBL/GenBank/DDBJ databases">
        <title>FDA dAtabase for Regulatory Grade micrObial Sequences (FDA-ARGOS): Supporting development and validation of Infectious Disease Dx tests.</title>
        <authorList>
            <person name="Duncan R."/>
            <person name="Fisher C."/>
            <person name="Tallon L."/>
            <person name="Sadzewicz L."/>
            <person name="Sengamalay N."/>
            <person name="Ott S."/>
            <person name="Godinez A."/>
            <person name="Nagaraj S."/>
            <person name="Vavikolanu K."/>
            <person name="Nadendla S."/>
            <person name="Aluvathingal J."/>
            <person name="Sichtig H."/>
        </authorList>
    </citation>
    <scope>NUCLEOTIDE SEQUENCE [LARGE SCALE GENOMIC DNA]</scope>
    <source>
        <strain evidence="7">FDAARGOS_361</strain>
    </source>
</reference>
<dbReference type="RefSeq" id="XP_003865733.1">
    <property type="nucleotide sequence ID" value="XM_003865685.1"/>
</dbReference>
<feature type="compositionally biased region" description="Basic and acidic residues" evidence="1">
    <location>
        <begin position="296"/>
        <end position="308"/>
    </location>
</feature>
<reference evidence="3 5" key="1">
    <citation type="journal article" date="2011" name="Genome Res.">
        <title>Whole genome sequencing of multiple Leishmania donovani clinical isolates provides insights into population structure and mechanisms of drug resistance.</title>
        <authorList>
            <person name="Downing T."/>
            <person name="Imamura H."/>
            <person name="Decuypere S."/>
            <person name="Clark T.G."/>
            <person name="Coombs G.H."/>
            <person name="Cotton J.A."/>
            <person name="Hilley J.D."/>
            <person name="de Doncker S."/>
            <person name="Maes I."/>
            <person name="Mottram J.C."/>
            <person name="Quail M.A."/>
            <person name="Rijal S."/>
            <person name="Sanders M."/>
            <person name="Schonian G."/>
            <person name="Stark O."/>
            <person name="Sundar S."/>
            <person name="Vanaerschot M."/>
            <person name="Hertz-Fowler C."/>
            <person name="Dujardin J.C."/>
            <person name="Berriman M."/>
        </authorList>
    </citation>
    <scope>NUCLEOTIDE SEQUENCE [LARGE SCALE GENOMIC DNA]</scope>
    <source>
        <strain evidence="3 5">BPK282A1</strain>
    </source>
</reference>
<protein>
    <submittedName>
        <fullName evidence="2">Uncharacterized protein</fullName>
    </submittedName>
</protein>
<keyword evidence="6" id="KW-1185">Reference proteome</keyword>
<evidence type="ECO:0000313" key="7">
    <source>
        <dbReference type="Proteomes" id="UP000318447"/>
    </source>
</evidence>